<dbReference type="PANTHER" id="PTHR35791:SF1">
    <property type="entry name" value="UPF0754 MEMBRANE PROTEIN YHEB"/>
    <property type="match status" value="1"/>
</dbReference>
<sequence>MNLWVILLNIGVGSVIGGVTNELAIRMLFRPLKPWYIGRWRVPFTPGLIPRRRDDIAIQMGRLVEEHLLTTEGIRRSLAQSGLENTLAGWMRNVADDWMSDERTLREVLQKTMPDSFNEAGGWSDRIRTPVQLHWQAFIDHTLYQYEQKTLRELLPENGEKRLEDTIGTVSQLLLTRFREYLHSPEGHQTLQNMVRGMLGGGGGMFGGLVGMFLGDDKILGKLLPHLDEILQRPELAERIHQFLQAEADKLLDKNVGDVVAWLGREQVNEWANAIFAKFEEKSIQIVDKPMSSLTAPFKESVTTQLIPRVASWMVDTLQKNVERIFQRLAVRDIVTKQVEGFPIERIEEMVVGISGKEFRMITFLGFVLGGIIGLVQGLLAGWLS</sequence>
<reference evidence="7 10" key="3">
    <citation type="submission" date="2019-06" db="EMBL/GenBank/DDBJ databases">
        <title>Whole genome shotgun sequence of Brevibacillus reuszeri NBRC 15719.</title>
        <authorList>
            <person name="Hosoyama A."/>
            <person name="Uohara A."/>
            <person name="Ohji S."/>
            <person name="Ichikawa N."/>
        </authorList>
    </citation>
    <scope>NUCLEOTIDE SEQUENCE [LARGE SCALE GENOMIC DNA]</scope>
    <source>
        <strain evidence="7 10">NBRC 15719</strain>
    </source>
</reference>
<dbReference type="GO" id="GO:0012505">
    <property type="term" value="C:endomembrane system"/>
    <property type="evidence" value="ECO:0007669"/>
    <property type="project" value="UniProtKB-SubCell"/>
</dbReference>
<comment type="similarity">
    <text evidence="2">Belongs to the UPF0754 family.</text>
</comment>
<comment type="subcellular location">
    <subcellularLocation>
        <location evidence="1">Endomembrane system</location>
    </subcellularLocation>
</comment>
<dbReference type="STRING" id="54915.ADS79_05110"/>
<dbReference type="OrthoDB" id="9787430at2"/>
<evidence type="ECO:0000256" key="3">
    <source>
        <dbReference type="ARBA" id="ARBA00022692"/>
    </source>
</evidence>
<dbReference type="PATRIC" id="fig|54915.3.peg.6419"/>
<evidence type="ECO:0000256" key="2">
    <source>
        <dbReference type="ARBA" id="ARBA00008053"/>
    </source>
</evidence>
<keyword evidence="10" id="KW-1185">Reference proteome</keyword>
<keyword evidence="3 6" id="KW-0812">Transmembrane</keyword>
<dbReference type="RefSeq" id="WP_049737339.1">
    <property type="nucleotide sequence ID" value="NZ_BJON01000008.1"/>
</dbReference>
<dbReference type="AlphaFoldDB" id="A0A0K9YXI9"/>
<keyword evidence="4 6" id="KW-1133">Transmembrane helix</keyword>
<evidence type="ECO:0000256" key="5">
    <source>
        <dbReference type="ARBA" id="ARBA00023136"/>
    </source>
</evidence>
<keyword evidence="5 6" id="KW-0472">Membrane</keyword>
<comment type="caution">
    <text evidence="8">The sequence shown here is derived from an EMBL/GenBank/DDBJ whole genome shotgun (WGS) entry which is preliminary data.</text>
</comment>
<evidence type="ECO:0000313" key="8">
    <source>
        <dbReference type="EMBL" id="KNB73342.1"/>
    </source>
</evidence>
<dbReference type="PANTHER" id="PTHR35791">
    <property type="entry name" value="UPF0754 MEMBRANE PROTEIN YHEB"/>
    <property type="match status" value="1"/>
</dbReference>
<dbReference type="Pfam" id="PF04286">
    <property type="entry name" value="DUF445"/>
    <property type="match status" value="1"/>
</dbReference>
<reference evidence="8" key="2">
    <citation type="submission" date="2015-07" db="EMBL/GenBank/DDBJ databases">
        <title>MeaNS - Measles Nucleotide Surveillance Program.</title>
        <authorList>
            <person name="Tran T."/>
            <person name="Druce J."/>
        </authorList>
    </citation>
    <scope>NUCLEOTIDE SEQUENCE</scope>
    <source>
        <strain evidence="8">DSM 9887</strain>
    </source>
</reference>
<accession>A0A0K9YXI9</accession>
<evidence type="ECO:0000256" key="4">
    <source>
        <dbReference type="ARBA" id="ARBA00022989"/>
    </source>
</evidence>
<dbReference type="Proteomes" id="UP000036834">
    <property type="component" value="Unassembled WGS sequence"/>
</dbReference>
<evidence type="ECO:0000313" key="10">
    <source>
        <dbReference type="Proteomes" id="UP000319578"/>
    </source>
</evidence>
<evidence type="ECO:0000256" key="1">
    <source>
        <dbReference type="ARBA" id="ARBA00004308"/>
    </source>
</evidence>
<feature type="transmembrane region" description="Helical" evidence="6">
    <location>
        <begin position="364"/>
        <end position="384"/>
    </location>
</feature>
<reference evidence="9" key="1">
    <citation type="submission" date="2015-07" db="EMBL/GenBank/DDBJ databases">
        <title>Genome sequencing project for genomic taxonomy and phylogenomics of Bacillus-like bacteria.</title>
        <authorList>
            <person name="Liu B."/>
            <person name="Wang J."/>
            <person name="Zhu Y."/>
            <person name="Liu G."/>
            <person name="Chen Q."/>
            <person name="Chen Z."/>
            <person name="Lan J."/>
            <person name="Che J."/>
            <person name="Ge C."/>
            <person name="Shi H."/>
            <person name="Pan Z."/>
            <person name="Liu X."/>
        </authorList>
    </citation>
    <scope>NUCLEOTIDE SEQUENCE [LARGE SCALE GENOMIC DNA]</scope>
    <source>
        <strain evidence="9">DSM 9887</strain>
    </source>
</reference>
<organism evidence="8 9">
    <name type="scientific">Brevibacillus reuszeri</name>
    <dbReference type="NCBI Taxonomy" id="54915"/>
    <lineage>
        <taxon>Bacteria</taxon>
        <taxon>Bacillati</taxon>
        <taxon>Bacillota</taxon>
        <taxon>Bacilli</taxon>
        <taxon>Bacillales</taxon>
        <taxon>Paenibacillaceae</taxon>
        <taxon>Brevibacillus</taxon>
    </lineage>
</organism>
<evidence type="ECO:0000256" key="6">
    <source>
        <dbReference type="SAM" id="Phobius"/>
    </source>
</evidence>
<protein>
    <submittedName>
        <fullName evidence="7">UPF0754 membrane protein</fullName>
    </submittedName>
</protein>
<feature type="transmembrane region" description="Helical" evidence="6">
    <location>
        <begin position="6"/>
        <end position="29"/>
    </location>
</feature>
<dbReference type="Proteomes" id="UP000319578">
    <property type="component" value="Unassembled WGS sequence"/>
</dbReference>
<evidence type="ECO:0000313" key="7">
    <source>
        <dbReference type="EMBL" id="GED68283.1"/>
    </source>
</evidence>
<name>A0A0K9YXI9_9BACL</name>
<dbReference type="EMBL" id="LGIQ01000005">
    <property type="protein sequence ID" value="KNB73342.1"/>
    <property type="molecule type" value="Genomic_DNA"/>
</dbReference>
<dbReference type="InterPro" id="IPR007383">
    <property type="entry name" value="DUF445"/>
</dbReference>
<gene>
    <name evidence="8" type="ORF">ADS79_05110</name>
    <name evidence="7" type="ORF">BRE01_19850</name>
</gene>
<proteinExistence type="inferred from homology"/>
<evidence type="ECO:0000313" key="9">
    <source>
        <dbReference type="Proteomes" id="UP000036834"/>
    </source>
</evidence>
<dbReference type="EMBL" id="BJON01000008">
    <property type="protein sequence ID" value="GED68283.1"/>
    <property type="molecule type" value="Genomic_DNA"/>
</dbReference>